<organism evidence="1">
    <name type="scientific">uncultured marine phage</name>
    <dbReference type="NCBI Taxonomy" id="707152"/>
    <lineage>
        <taxon>Viruses</taxon>
        <taxon>environmental samples</taxon>
    </lineage>
</organism>
<evidence type="ECO:0000313" key="1">
    <source>
        <dbReference type="EMBL" id="CAG7579919.1"/>
    </source>
</evidence>
<sequence length="100" mass="12272">MELNKHIILGENFMAQREITWSGMKSTSSVNLKLTGKCNYCKNNTVYYEHIKPGEWRENYWPKDKLECEDCTTPDAIRERRLQQLLDKKKKWWKFWNWRN</sequence>
<gene>
    <name evidence="1" type="ORF">SLAVMIC_00160</name>
</gene>
<dbReference type="EMBL" id="OU342829">
    <property type="protein sequence ID" value="CAG7579919.1"/>
    <property type="molecule type" value="Genomic_DNA"/>
</dbReference>
<proteinExistence type="predicted"/>
<accession>A0A8D9CDM7</accession>
<protein>
    <submittedName>
        <fullName evidence="1">Uncharacterized protein</fullName>
    </submittedName>
</protein>
<reference evidence="1" key="1">
    <citation type="submission" date="2021-06" db="EMBL/GenBank/DDBJ databases">
        <authorList>
            <person name="Gannon L."/>
            <person name="Redgwell R T."/>
            <person name="Michniewski S."/>
            <person name="Harrison D C."/>
            <person name="Millard A."/>
        </authorList>
    </citation>
    <scope>NUCLEOTIDE SEQUENCE</scope>
</reference>
<name>A0A8D9CDM7_9VIRU</name>